<keyword evidence="6" id="KW-1185">Reference proteome</keyword>
<dbReference type="InterPro" id="IPR003653">
    <property type="entry name" value="Peptidase_C48_C"/>
</dbReference>
<dbReference type="Proteomes" id="UP000289738">
    <property type="component" value="Chromosome B01"/>
</dbReference>
<evidence type="ECO:0000259" key="4">
    <source>
        <dbReference type="Pfam" id="PF02902"/>
    </source>
</evidence>
<dbReference type="GO" id="GO:0006508">
    <property type="term" value="P:proteolysis"/>
    <property type="evidence" value="ECO:0007669"/>
    <property type="project" value="UniProtKB-KW"/>
</dbReference>
<gene>
    <name evidence="5" type="ORF">Ahy_B01g054496</name>
</gene>
<protein>
    <recommendedName>
        <fullName evidence="4">Ubiquitin-like protease family profile domain-containing protein</fullName>
    </recommendedName>
</protein>
<evidence type="ECO:0000256" key="2">
    <source>
        <dbReference type="ARBA" id="ARBA00022670"/>
    </source>
</evidence>
<feature type="domain" description="Ubiquitin-like protease family profile" evidence="4">
    <location>
        <begin position="94"/>
        <end position="226"/>
    </location>
</feature>
<reference evidence="5 6" key="1">
    <citation type="submission" date="2019-01" db="EMBL/GenBank/DDBJ databases">
        <title>Sequencing of cultivated peanut Arachis hypogaea provides insights into genome evolution and oil improvement.</title>
        <authorList>
            <person name="Chen X."/>
        </authorList>
    </citation>
    <scope>NUCLEOTIDE SEQUENCE [LARGE SCALE GENOMIC DNA]</scope>
    <source>
        <strain evidence="6">cv. Fuhuasheng</strain>
        <tissue evidence="5">Leaves</tissue>
    </source>
</reference>
<evidence type="ECO:0000313" key="5">
    <source>
        <dbReference type="EMBL" id="RYR29889.1"/>
    </source>
</evidence>
<evidence type="ECO:0000256" key="1">
    <source>
        <dbReference type="ARBA" id="ARBA00005234"/>
    </source>
</evidence>
<dbReference type="GO" id="GO:0008234">
    <property type="term" value="F:cysteine-type peptidase activity"/>
    <property type="evidence" value="ECO:0007669"/>
    <property type="project" value="InterPro"/>
</dbReference>
<evidence type="ECO:0000256" key="3">
    <source>
        <dbReference type="ARBA" id="ARBA00022801"/>
    </source>
</evidence>
<dbReference type="SUPFAM" id="SSF54001">
    <property type="entry name" value="Cysteine proteinases"/>
    <property type="match status" value="1"/>
</dbReference>
<comment type="similarity">
    <text evidence="1">Belongs to the peptidase C48 family.</text>
</comment>
<keyword evidence="2" id="KW-0645">Protease</keyword>
<dbReference type="Pfam" id="PF02902">
    <property type="entry name" value="Peptidase_C48"/>
    <property type="match status" value="1"/>
</dbReference>
<sequence length="261" mass="31005">MSAEMKEKCYLWATRIRTYPDDSTDEFHFASLKATSYIEADIVTSMCLILNQHNIKRFEEEIYCLPPNIVFLHPKSKKPFKVEDYPMFLPFLDRKKLASPPYIFAPACYSNHWWMWLADVRKKKFYILDPYHKTCPSKDRMKLNKFIGYVISRIRVYAEGAPLKRKDREIEPPYIDISGQNIEYDCAIYVMKWLEIIEHQNVKKGKYEWDNWTQAEVDHFRVEFASRILFHDMNRDRDAAIKGSETTRLSKPSAALLSPYC</sequence>
<proteinExistence type="inferred from homology"/>
<dbReference type="Gene3D" id="3.40.395.10">
    <property type="entry name" value="Adenoviral Proteinase, Chain A"/>
    <property type="match status" value="1"/>
</dbReference>
<dbReference type="InterPro" id="IPR038765">
    <property type="entry name" value="Papain-like_cys_pep_sf"/>
</dbReference>
<comment type="caution">
    <text evidence="5">The sequence shown here is derived from an EMBL/GenBank/DDBJ whole genome shotgun (WGS) entry which is preliminary data.</text>
</comment>
<organism evidence="5 6">
    <name type="scientific">Arachis hypogaea</name>
    <name type="common">Peanut</name>
    <dbReference type="NCBI Taxonomy" id="3818"/>
    <lineage>
        <taxon>Eukaryota</taxon>
        <taxon>Viridiplantae</taxon>
        <taxon>Streptophyta</taxon>
        <taxon>Embryophyta</taxon>
        <taxon>Tracheophyta</taxon>
        <taxon>Spermatophyta</taxon>
        <taxon>Magnoliopsida</taxon>
        <taxon>eudicotyledons</taxon>
        <taxon>Gunneridae</taxon>
        <taxon>Pentapetalae</taxon>
        <taxon>rosids</taxon>
        <taxon>fabids</taxon>
        <taxon>Fabales</taxon>
        <taxon>Fabaceae</taxon>
        <taxon>Papilionoideae</taxon>
        <taxon>50 kb inversion clade</taxon>
        <taxon>dalbergioids sensu lato</taxon>
        <taxon>Dalbergieae</taxon>
        <taxon>Pterocarpus clade</taxon>
        <taxon>Arachis</taxon>
    </lineage>
</organism>
<name>A0A445ATY9_ARAHY</name>
<evidence type="ECO:0000313" key="6">
    <source>
        <dbReference type="Proteomes" id="UP000289738"/>
    </source>
</evidence>
<dbReference type="AlphaFoldDB" id="A0A445ATY9"/>
<accession>A0A445ATY9</accession>
<dbReference type="EMBL" id="SDMP01000011">
    <property type="protein sequence ID" value="RYR29889.1"/>
    <property type="molecule type" value="Genomic_DNA"/>
</dbReference>
<keyword evidence="3" id="KW-0378">Hydrolase</keyword>